<proteinExistence type="predicted"/>
<protein>
    <submittedName>
        <fullName evidence="3">Heat shock protein HslJ</fullName>
    </submittedName>
</protein>
<keyword evidence="4" id="KW-1185">Reference proteome</keyword>
<dbReference type="InterPro" id="IPR005184">
    <property type="entry name" value="DUF306_Meta_HslJ"/>
</dbReference>
<dbReference type="Proteomes" id="UP001235712">
    <property type="component" value="Unassembled WGS sequence"/>
</dbReference>
<feature type="compositionally biased region" description="Polar residues" evidence="1">
    <location>
        <begin position="140"/>
        <end position="151"/>
    </location>
</feature>
<comment type="caution">
    <text evidence="3">The sequence shown here is derived from an EMBL/GenBank/DDBJ whole genome shotgun (WGS) entry which is preliminary data.</text>
</comment>
<sequence>MKRMIWLGACVVLALAGCGDDPVTPGADVRESVRGTWYPSRITGWTVSAFGKATYDKAYLTFGDEEWQAGDGCNEQRGTYHLEADGTFEMTSGASTEIGCANVPHVDVMESSTRLQVVGRTLVFSAPGRSPEEIARYTRTVSEPETATTASAVDEVRKKSEPAVPPPP</sequence>
<reference evidence="3 4" key="1">
    <citation type="submission" date="2023-07" db="EMBL/GenBank/DDBJ databases">
        <title>Sequencing the genomes of 1000 actinobacteria strains.</title>
        <authorList>
            <person name="Klenk H.-P."/>
        </authorList>
    </citation>
    <scope>NUCLEOTIDE SEQUENCE [LARGE SCALE GENOMIC DNA]</scope>
    <source>
        <strain evidence="3 4">DSM 44388</strain>
    </source>
</reference>
<dbReference type="InterPro" id="IPR038670">
    <property type="entry name" value="HslJ-like_sf"/>
</dbReference>
<evidence type="ECO:0000256" key="1">
    <source>
        <dbReference type="SAM" id="MobiDB-lite"/>
    </source>
</evidence>
<evidence type="ECO:0000259" key="2">
    <source>
        <dbReference type="Pfam" id="PF03724"/>
    </source>
</evidence>
<dbReference type="Pfam" id="PF03724">
    <property type="entry name" value="META"/>
    <property type="match status" value="1"/>
</dbReference>
<feature type="region of interest" description="Disordered" evidence="1">
    <location>
        <begin position="140"/>
        <end position="168"/>
    </location>
</feature>
<organism evidence="3 4">
    <name type="scientific">Kineosporia succinea</name>
    <dbReference type="NCBI Taxonomy" id="84632"/>
    <lineage>
        <taxon>Bacteria</taxon>
        <taxon>Bacillati</taxon>
        <taxon>Actinomycetota</taxon>
        <taxon>Actinomycetes</taxon>
        <taxon>Kineosporiales</taxon>
        <taxon>Kineosporiaceae</taxon>
        <taxon>Kineosporia</taxon>
    </lineage>
</organism>
<dbReference type="RefSeq" id="WP_307244938.1">
    <property type="nucleotide sequence ID" value="NZ_JAUSQZ010000001.1"/>
</dbReference>
<keyword evidence="3" id="KW-0346">Stress response</keyword>
<dbReference type="PROSITE" id="PS51257">
    <property type="entry name" value="PROKAR_LIPOPROTEIN"/>
    <property type="match status" value="1"/>
</dbReference>
<gene>
    <name evidence="3" type="ORF">J2S57_003847</name>
</gene>
<dbReference type="Gene3D" id="2.40.128.270">
    <property type="match status" value="1"/>
</dbReference>
<name>A0ABT9P5Z4_9ACTN</name>
<feature type="domain" description="DUF306" evidence="2">
    <location>
        <begin position="34"/>
        <end position="102"/>
    </location>
</feature>
<dbReference type="EMBL" id="JAUSQZ010000001">
    <property type="protein sequence ID" value="MDP9828098.1"/>
    <property type="molecule type" value="Genomic_DNA"/>
</dbReference>
<accession>A0ABT9P5Z4</accession>
<evidence type="ECO:0000313" key="4">
    <source>
        <dbReference type="Proteomes" id="UP001235712"/>
    </source>
</evidence>
<evidence type="ECO:0000313" key="3">
    <source>
        <dbReference type="EMBL" id="MDP9828098.1"/>
    </source>
</evidence>